<dbReference type="Proteomes" id="UP000199494">
    <property type="component" value="Unassembled WGS sequence"/>
</dbReference>
<feature type="region of interest" description="Disordered" evidence="3">
    <location>
        <begin position="90"/>
        <end position="120"/>
    </location>
</feature>
<feature type="transmembrane region" description="Helical" evidence="4">
    <location>
        <begin position="58"/>
        <end position="80"/>
    </location>
</feature>
<dbReference type="SUPFAM" id="SSF56601">
    <property type="entry name" value="beta-lactamase/transpeptidase-like"/>
    <property type="match status" value="1"/>
</dbReference>
<dbReference type="GO" id="GO:0000270">
    <property type="term" value="P:peptidoglycan metabolic process"/>
    <property type="evidence" value="ECO:0007669"/>
    <property type="project" value="TreeGrafter"/>
</dbReference>
<dbReference type="Gene3D" id="3.50.80.20">
    <property type="entry name" value="D-Ala-D-Ala carboxypeptidase C, peptidase S13"/>
    <property type="match status" value="1"/>
</dbReference>
<dbReference type="Pfam" id="PF02113">
    <property type="entry name" value="Peptidase_S13"/>
    <property type="match status" value="2"/>
</dbReference>
<keyword evidence="4" id="KW-0472">Membrane</keyword>
<dbReference type="AlphaFoldDB" id="A0A1G6Q0G0"/>
<comment type="similarity">
    <text evidence="1">Belongs to the peptidase S13 family.</text>
</comment>
<sequence>MPAGAQVQPVRIEPADEQEPESQAQEGQQDGDQTPPGEPPASATEAPEPKQGGRRKRLVFSGVAVLVVIAVGVTLALPYVSNRLGLPWAPNAPKGDPPSPLPVSLQLAGPDESAPEPSLSGIAETLQGPASASALGKLTGAVIDPQTKTVLWEKDGTEALTPASTTKLLTAAAALMTLDHGMQLSTKVVEGSEPGTVVLVAGGDVTLSSLPTGENSIFPGAAHLDDLVEQVREATGGSVGNVQLDLSLFSGEGTAPGWAPEDVPSTYMAEVQPAMLDGGRSVATDDKSPGVADPAGRLASELAGRLGATVAAEPTTTAPQGAKVLGEVKSAPLTELVDQLLISSDNLLAEAVARQVAIAEGKEPSFAGAAEATEEVLARNGFDMSAVELSDGSGLSTLNKVPAKVLGDLLSLAADPSGQDPNTSKLRPMLGGLPVAGGSGTLSSRYTEGQAVEGRGWVRGKTGTLDGVNTLAGVVLDADGRVLVFALMSAGGAIEPARGALDDIAAALRGCGCR</sequence>
<keyword evidence="6" id="KW-1185">Reference proteome</keyword>
<gene>
    <name evidence="5" type="ORF">SAMN05421630_104140</name>
</gene>
<evidence type="ECO:0000256" key="2">
    <source>
        <dbReference type="ARBA" id="ARBA00022801"/>
    </source>
</evidence>
<evidence type="ECO:0000256" key="1">
    <source>
        <dbReference type="ARBA" id="ARBA00006096"/>
    </source>
</evidence>
<dbReference type="PRINTS" id="PR00922">
    <property type="entry name" value="DADACBPTASE3"/>
</dbReference>
<keyword evidence="4" id="KW-0812">Transmembrane</keyword>
<keyword evidence="2" id="KW-0378">Hydrolase</keyword>
<evidence type="ECO:0000256" key="4">
    <source>
        <dbReference type="SAM" id="Phobius"/>
    </source>
</evidence>
<evidence type="ECO:0000256" key="3">
    <source>
        <dbReference type="SAM" id="MobiDB-lite"/>
    </source>
</evidence>
<evidence type="ECO:0000313" key="5">
    <source>
        <dbReference type="EMBL" id="SDC85276.1"/>
    </source>
</evidence>
<dbReference type="InterPro" id="IPR012338">
    <property type="entry name" value="Beta-lactam/transpept-like"/>
</dbReference>
<evidence type="ECO:0000313" key="6">
    <source>
        <dbReference type="Proteomes" id="UP000199494"/>
    </source>
</evidence>
<feature type="compositionally biased region" description="Polar residues" evidence="3">
    <location>
        <begin position="21"/>
        <end position="32"/>
    </location>
</feature>
<feature type="region of interest" description="Disordered" evidence="3">
    <location>
        <begin position="1"/>
        <end position="55"/>
    </location>
</feature>
<dbReference type="GO" id="GO:0006508">
    <property type="term" value="P:proteolysis"/>
    <property type="evidence" value="ECO:0007669"/>
    <property type="project" value="InterPro"/>
</dbReference>
<dbReference type="PANTHER" id="PTHR30023">
    <property type="entry name" value="D-ALANYL-D-ALANINE CARBOXYPEPTIDASE"/>
    <property type="match status" value="1"/>
</dbReference>
<keyword evidence="5" id="KW-0645">Protease</keyword>
<dbReference type="PANTHER" id="PTHR30023:SF0">
    <property type="entry name" value="PENICILLIN-SENSITIVE CARBOXYPEPTIDASE A"/>
    <property type="match status" value="1"/>
</dbReference>
<name>A0A1G6Q0G0_9PSEU</name>
<dbReference type="STRING" id="530584.SAMN05421630_104140"/>
<protein>
    <submittedName>
        <fullName evidence="5">D-alanyl-D-alanine carboxypeptidase / D-alanyl-D-alanine-endopeptidase (Penicillin-binding protein 4)</fullName>
    </submittedName>
</protein>
<dbReference type="EMBL" id="FMZE01000004">
    <property type="protein sequence ID" value="SDC85276.1"/>
    <property type="molecule type" value="Genomic_DNA"/>
</dbReference>
<accession>A0A1G6Q0G0</accession>
<proteinExistence type="inferred from homology"/>
<keyword evidence="5" id="KW-0121">Carboxypeptidase</keyword>
<reference evidence="5 6" key="1">
    <citation type="submission" date="2016-10" db="EMBL/GenBank/DDBJ databases">
        <authorList>
            <person name="de Groot N.N."/>
        </authorList>
    </citation>
    <scope>NUCLEOTIDE SEQUENCE [LARGE SCALE GENOMIC DNA]</scope>
    <source>
        <strain evidence="5 6">CGMCC 4.5506</strain>
    </source>
</reference>
<organism evidence="5 6">
    <name type="scientific">Prauserella marina</name>
    <dbReference type="NCBI Taxonomy" id="530584"/>
    <lineage>
        <taxon>Bacteria</taxon>
        <taxon>Bacillati</taxon>
        <taxon>Actinomycetota</taxon>
        <taxon>Actinomycetes</taxon>
        <taxon>Pseudonocardiales</taxon>
        <taxon>Pseudonocardiaceae</taxon>
        <taxon>Prauserella</taxon>
    </lineage>
</organism>
<dbReference type="GO" id="GO:0004185">
    <property type="term" value="F:serine-type carboxypeptidase activity"/>
    <property type="evidence" value="ECO:0007669"/>
    <property type="project" value="InterPro"/>
</dbReference>
<dbReference type="Gene3D" id="3.40.710.10">
    <property type="entry name" value="DD-peptidase/beta-lactamase superfamily"/>
    <property type="match status" value="2"/>
</dbReference>
<dbReference type="InterPro" id="IPR000667">
    <property type="entry name" value="Peptidase_S13"/>
</dbReference>
<dbReference type="NCBIfam" id="TIGR00666">
    <property type="entry name" value="PBP4"/>
    <property type="match status" value="1"/>
</dbReference>
<keyword evidence="4" id="KW-1133">Transmembrane helix</keyword>